<evidence type="ECO:0000313" key="2">
    <source>
        <dbReference type="Proteomes" id="UP000004757"/>
    </source>
</evidence>
<keyword evidence="1" id="KW-0808">Transferase</keyword>
<dbReference type="GO" id="GO:0004305">
    <property type="term" value="F:ethanolamine kinase activity"/>
    <property type="evidence" value="ECO:0007669"/>
    <property type="project" value="TreeGrafter"/>
</dbReference>
<dbReference type="InterPro" id="IPR011009">
    <property type="entry name" value="Kinase-like_dom_sf"/>
</dbReference>
<organism evidence="1 2">
    <name type="scientific">Mycoplasmopsis alligatoris A21JP2</name>
    <dbReference type="NCBI Taxonomy" id="747682"/>
    <lineage>
        <taxon>Bacteria</taxon>
        <taxon>Bacillati</taxon>
        <taxon>Mycoplasmatota</taxon>
        <taxon>Mycoplasmoidales</taxon>
        <taxon>Metamycoplasmataceae</taxon>
        <taxon>Mycoplasmopsis</taxon>
    </lineage>
</organism>
<dbReference type="SUPFAM" id="SSF56112">
    <property type="entry name" value="Protein kinase-like (PK-like)"/>
    <property type="match status" value="2"/>
</dbReference>
<accession>D4XV17</accession>
<dbReference type="eggNOG" id="COG0510">
    <property type="taxonomic scope" value="Bacteria"/>
</dbReference>
<sequence length="491" mass="59053">MNNSSKYMHKTYWNFYKYLPDFITKHLKKVNFITYGYHNITFSGYYKKNKVLIRIPIKYKNTNKYLVNHKNEEKIYSYFKNVFYYKQGVLVKKWIEGTTLDTFDFNHRKNNWIKLKVIKKLREFHKIKIDNISKFNWNTYKNYDDDFIRKTKLFKNNSLIHGDLAAKNILLTSDNEIEFLDYEWVRKGNFLFDISTIQKTLKIDKSTLIKEFKIKSEDLDIMNYIKGEFDKFAYQNVYDEWHELINKNLSLNSNVKNPGQFIIKYKSNTSSYKKFNLTNDSKITPKIYYEDNKVCISEFIKNTCIKKPNLRVLFKCAKKINFLSTKNFKKPIFNKIPIVKQLKDLTNNSIIILELLKIIKKDYSLNSFVHYDLNAENILFLNSKNVKIIDFEFAYWGNQDFNLANIYSSYYQNNLKVNNLLKKYIVNKNDFFKSLLLCNLFYLFWTLKNAQYRNDWIGLNIQLIFKALDNLELNLIKVSKLKSQLQELIKS</sequence>
<dbReference type="GO" id="GO:0005737">
    <property type="term" value="C:cytoplasm"/>
    <property type="evidence" value="ECO:0007669"/>
    <property type="project" value="TreeGrafter"/>
</dbReference>
<evidence type="ECO:0000313" key="1">
    <source>
        <dbReference type="EMBL" id="EFF41870.1"/>
    </source>
</evidence>
<keyword evidence="1" id="KW-0418">Kinase</keyword>
<keyword evidence="2" id="KW-1185">Reference proteome</keyword>
<proteinExistence type="predicted"/>
<dbReference type="AlphaFoldDB" id="D4XV17"/>
<dbReference type="InterPro" id="IPR008266">
    <property type="entry name" value="Tyr_kinase_AS"/>
</dbReference>
<comment type="caution">
    <text evidence="1">The sequence shown here is derived from an EMBL/GenBank/DDBJ whole genome shotgun (WGS) entry which is preliminary data.</text>
</comment>
<protein>
    <submittedName>
        <fullName evidence="1">Choline/ethanolamine kinase</fullName>
    </submittedName>
</protein>
<dbReference type="GO" id="GO:0004672">
    <property type="term" value="F:protein kinase activity"/>
    <property type="evidence" value="ECO:0007669"/>
    <property type="project" value="InterPro"/>
</dbReference>
<reference evidence="1 2" key="1">
    <citation type="submission" date="2010-03" db="EMBL/GenBank/DDBJ databases">
        <authorList>
            <person name="Glass J.I."/>
            <person name="Benders G.A."/>
            <person name="Durkin A.S."/>
            <person name="Farmerie W.G."/>
            <person name="Hlavinka K."/>
            <person name="Hostetler J."/>
            <person name="Jackson J."/>
            <person name="May M.A."/>
            <person name="Miller R.H."/>
            <person name="Paralanov V."/>
            <person name="Radune D."/>
            <person name="Szczypinski B."/>
            <person name="Brown D.R."/>
        </authorList>
    </citation>
    <scope>NUCLEOTIDE SEQUENCE [LARGE SCALE GENOMIC DNA]</scope>
    <source>
        <strain evidence="1 2">A21JP2</strain>
    </source>
</reference>
<dbReference type="OrthoDB" id="396476at2"/>
<dbReference type="EMBL" id="ADNC01000002">
    <property type="protein sequence ID" value="EFF41870.1"/>
    <property type="molecule type" value="Genomic_DNA"/>
</dbReference>
<gene>
    <name evidence="1" type="ORF">MALL_0175</name>
</gene>
<dbReference type="PANTHER" id="PTHR22603:SF66">
    <property type="entry name" value="ETHANOLAMINE KINASE"/>
    <property type="match status" value="1"/>
</dbReference>
<dbReference type="PANTHER" id="PTHR22603">
    <property type="entry name" value="CHOLINE/ETHANOALAMINE KINASE"/>
    <property type="match status" value="1"/>
</dbReference>
<name>D4XV17_9BACT</name>
<dbReference type="GO" id="GO:0006646">
    <property type="term" value="P:phosphatidylethanolamine biosynthetic process"/>
    <property type="evidence" value="ECO:0007669"/>
    <property type="project" value="TreeGrafter"/>
</dbReference>
<dbReference type="Proteomes" id="UP000004757">
    <property type="component" value="Unassembled WGS sequence"/>
</dbReference>
<dbReference type="RefSeq" id="WP_005683156.1">
    <property type="nucleotide sequence ID" value="NZ_ADNC01000002.1"/>
</dbReference>
<dbReference type="Gene3D" id="3.90.1200.10">
    <property type="match status" value="2"/>
</dbReference>
<dbReference type="PROSITE" id="PS00109">
    <property type="entry name" value="PROTEIN_KINASE_TYR"/>
    <property type="match status" value="1"/>
</dbReference>